<evidence type="ECO:0000256" key="14">
    <source>
        <dbReference type="SAM" id="Phobius"/>
    </source>
</evidence>
<accession>A0A401S1W1</accession>
<dbReference type="PRINTS" id="PR01157">
    <property type="entry name" value="P2YPURNOCPTR"/>
</dbReference>
<dbReference type="OMA" id="PFFFETR"/>
<feature type="transmembrane region" description="Helical" evidence="14">
    <location>
        <begin position="278"/>
        <end position="302"/>
    </location>
</feature>
<evidence type="ECO:0000313" key="16">
    <source>
        <dbReference type="EMBL" id="GCC24362.1"/>
    </source>
</evidence>
<evidence type="ECO:0000259" key="15">
    <source>
        <dbReference type="PROSITE" id="PS50262"/>
    </source>
</evidence>
<dbReference type="GO" id="GO:0005886">
    <property type="term" value="C:plasma membrane"/>
    <property type="evidence" value="ECO:0007669"/>
    <property type="project" value="UniProtKB-SubCell"/>
</dbReference>
<dbReference type="PANTHER" id="PTHR24237">
    <property type="entry name" value="G-PROTEIN COUPLED RECEPTOR"/>
    <property type="match status" value="1"/>
</dbReference>
<keyword evidence="7" id="KW-1015">Disulfide bond</keyword>
<keyword evidence="2" id="KW-1003">Cell membrane</keyword>
<dbReference type="FunFam" id="1.20.1070.10:FF:000150">
    <property type="entry name" value="probable G-protein coupled receptor 34"/>
    <property type="match status" value="1"/>
</dbReference>
<protein>
    <recommendedName>
        <fullName evidence="11">Probable G-protein coupled receptor 34</fullName>
    </recommendedName>
</protein>
<feature type="transmembrane region" description="Helical" evidence="14">
    <location>
        <begin position="196"/>
        <end position="217"/>
    </location>
</feature>
<evidence type="ECO:0000256" key="10">
    <source>
        <dbReference type="ARBA" id="ARBA00023224"/>
    </source>
</evidence>
<comment type="similarity">
    <text evidence="13">Belongs to the G-protein coupled receptor 1 family.</text>
</comment>
<dbReference type="InterPro" id="IPR047160">
    <property type="entry name" value="GP183-like"/>
</dbReference>
<name>A0A401S1W1_CHIPU</name>
<evidence type="ECO:0000256" key="4">
    <source>
        <dbReference type="ARBA" id="ARBA00022989"/>
    </source>
</evidence>
<dbReference type="PANTHER" id="PTHR24237:SF14">
    <property type="entry name" value="G-PROTEIN COUPLED RECEPTORS FAMILY 1 PROFILE DOMAIN-CONTAINING PROTEIN"/>
    <property type="match status" value="1"/>
</dbReference>
<dbReference type="EMBL" id="BEZZ01000055">
    <property type="protein sequence ID" value="GCC24362.1"/>
    <property type="molecule type" value="Genomic_DNA"/>
</dbReference>
<reference evidence="16 17" key="1">
    <citation type="journal article" date="2018" name="Nat. Ecol. Evol.">
        <title>Shark genomes provide insights into elasmobranch evolution and the origin of vertebrates.</title>
        <authorList>
            <person name="Hara Y"/>
            <person name="Yamaguchi K"/>
            <person name="Onimaru K"/>
            <person name="Kadota M"/>
            <person name="Koyanagi M"/>
            <person name="Keeley SD"/>
            <person name="Tatsumi K"/>
            <person name="Tanaka K"/>
            <person name="Motone F"/>
            <person name="Kageyama Y"/>
            <person name="Nozu R"/>
            <person name="Adachi N"/>
            <person name="Nishimura O"/>
            <person name="Nakagawa R"/>
            <person name="Tanegashima C"/>
            <person name="Kiyatake I"/>
            <person name="Matsumoto R"/>
            <person name="Murakumo K"/>
            <person name="Nishida K"/>
            <person name="Terakita A"/>
            <person name="Kuratani S"/>
            <person name="Sato K"/>
            <person name="Hyodo S Kuraku.S."/>
        </authorList>
    </citation>
    <scope>NUCLEOTIDE SEQUENCE [LARGE SCALE GENOMIC DNA]</scope>
</reference>
<dbReference type="AlphaFoldDB" id="A0A401S1W1"/>
<feature type="domain" description="G-protein coupled receptors family 1 profile" evidence="15">
    <location>
        <begin position="134"/>
        <end position="387"/>
    </location>
</feature>
<keyword evidence="4 14" id="KW-1133">Transmembrane helix</keyword>
<dbReference type="Proteomes" id="UP000287033">
    <property type="component" value="Unassembled WGS sequence"/>
</dbReference>
<dbReference type="GO" id="GO:0008142">
    <property type="term" value="F:oxysterol binding"/>
    <property type="evidence" value="ECO:0007669"/>
    <property type="project" value="InterPro"/>
</dbReference>
<evidence type="ECO:0000256" key="2">
    <source>
        <dbReference type="ARBA" id="ARBA00022475"/>
    </source>
</evidence>
<dbReference type="PROSITE" id="PS50262">
    <property type="entry name" value="G_PROTEIN_RECEP_F1_2"/>
    <property type="match status" value="1"/>
</dbReference>
<evidence type="ECO:0000256" key="9">
    <source>
        <dbReference type="ARBA" id="ARBA00023180"/>
    </source>
</evidence>
<dbReference type="InterPro" id="IPR000276">
    <property type="entry name" value="GPCR_Rhodpsn"/>
</dbReference>
<evidence type="ECO:0000256" key="8">
    <source>
        <dbReference type="ARBA" id="ARBA00023170"/>
    </source>
</evidence>
<feature type="transmembrane region" description="Helical" evidence="14">
    <location>
        <begin position="364"/>
        <end position="390"/>
    </location>
</feature>
<evidence type="ECO:0000256" key="11">
    <source>
        <dbReference type="ARBA" id="ARBA00035691"/>
    </source>
</evidence>
<evidence type="ECO:0000256" key="1">
    <source>
        <dbReference type="ARBA" id="ARBA00004651"/>
    </source>
</evidence>
<sequence length="426" mass="48770">MFKTLRQTDERSDYVRKQKPMLCSIEQSLRIPGNGNSIDRRIKASCSELARLSLTQKKVTAQIRIYFTYFFCSKPLVGTMADLSSAQSPSANVSQPIIDVFVLSKDTNCTIEDGFLAVGLPIFYIVICVIGLLGNILALWVFLFSQRKPTSISIYMKHLAMADLLLLLCLPFRIAYHFGQYKWMVRCYFCKIIGTFFYINMYASILFLGLISLDRYLKITKPLRKFRVHSVKWSSGISRAVWLAIILFMLPFVVVSSLKSNETKCFHYKNQSVTAGVMNLTAVMFIFILSWLFLVSYAKIAVKLYNISEGKKKQQIKKVSTRAIIKTFIVLAIYIVCFIPYHIVRVPYVLSQMEIISSCHAKQFLHMANELVLCLSALNSCLDPVIYFFLSNSFRRIIIYTIKGRFSKTFPKANGTRSSFKSITDI</sequence>
<comment type="caution">
    <text evidence="16">The sequence shown here is derived from an EMBL/GenBank/DDBJ whole genome shotgun (WGS) entry which is preliminary data.</text>
</comment>
<evidence type="ECO:0000313" key="17">
    <source>
        <dbReference type="Proteomes" id="UP000287033"/>
    </source>
</evidence>
<dbReference type="PRINTS" id="PR00237">
    <property type="entry name" value="GPCRRHODOPSN"/>
</dbReference>
<dbReference type="SUPFAM" id="SSF81321">
    <property type="entry name" value="Family A G protein-coupled receptor-like"/>
    <property type="match status" value="1"/>
</dbReference>
<evidence type="ECO:0000256" key="5">
    <source>
        <dbReference type="ARBA" id="ARBA00023040"/>
    </source>
</evidence>
<dbReference type="Gene3D" id="1.20.1070.10">
    <property type="entry name" value="Rhodopsin 7-helix transmembrane proteins"/>
    <property type="match status" value="1"/>
</dbReference>
<keyword evidence="3 13" id="KW-0812">Transmembrane</keyword>
<dbReference type="Pfam" id="PF00001">
    <property type="entry name" value="7tm_1"/>
    <property type="match status" value="1"/>
</dbReference>
<organism evidence="16 17">
    <name type="scientific">Chiloscyllium punctatum</name>
    <name type="common">Brownbanded bambooshark</name>
    <name type="synonym">Hemiscyllium punctatum</name>
    <dbReference type="NCBI Taxonomy" id="137246"/>
    <lineage>
        <taxon>Eukaryota</taxon>
        <taxon>Metazoa</taxon>
        <taxon>Chordata</taxon>
        <taxon>Craniata</taxon>
        <taxon>Vertebrata</taxon>
        <taxon>Chondrichthyes</taxon>
        <taxon>Elasmobranchii</taxon>
        <taxon>Galeomorphii</taxon>
        <taxon>Galeoidea</taxon>
        <taxon>Orectolobiformes</taxon>
        <taxon>Hemiscylliidae</taxon>
        <taxon>Chiloscyllium</taxon>
    </lineage>
</organism>
<keyword evidence="10 13" id="KW-0807">Transducer</keyword>
<feature type="transmembrane region" description="Helical" evidence="14">
    <location>
        <begin position="237"/>
        <end position="258"/>
    </location>
</feature>
<feature type="transmembrane region" description="Helical" evidence="14">
    <location>
        <begin position="323"/>
        <end position="344"/>
    </location>
</feature>
<evidence type="ECO:0000256" key="3">
    <source>
        <dbReference type="ARBA" id="ARBA00022692"/>
    </source>
</evidence>
<keyword evidence="6 14" id="KW-0472">Membrane</keyword>
<keyword evidence="5 13" id="KW-0297">G-protein coupled receptor</keyword>
<dbReference type="PROSITE" id="PS00237">
    <property type="entry name" value="G_PROTEIN_RECEP_F1_1"/>
    <property type="match status" value="1"/>
</dbReference>
<evidence type="ECO:0000256" key="6">
    <source>
        <dbReference type="ARBA" id="ARBA00023136"/>
    </source>
</evidence>
<evidence type="ECO:0000256" key="12">
    <source>
        <dbReference type="ARBA" id="ARBA00045234"/>
    </source>
</evidence>
<dbReference type="GO" id="GO:0004930">
    <property type="term" value="F:G protein-coupled receptor activity"/>
    <property type="evidence" value="ECO:0007669"/>
    <property type="project" value="UniProtKB-KW"/>
</dbReference>
<keyword evidence="8 13" id="KW-0675">Receptor</keyword>
<proteinExistence type="inferred from homology"/>
<dbReference type="OrthoDB" id="10005568at2759"/>
<comment type="function">
    <text evidence="12">G-protein-coupled receptor of lysophosphatidylserine (LysoPS) that plays different roles in immune response. Acts a damage-sensing receptor that triggers tissue repair upon recognition of dying neutrophils. Mechanistically, apoptotic neutrophils release lysophosphatydilserine that are recognized by type 3 innate lymphoid cells (ILC3s) via GPR34, which activates downstream PI3K-AKT and RAS-ERK signaling pathways leading to STAT3 activation and IL-22 production. Plays an important role in microglial function, controlling morphology and phagocytosis.</text>
</comment>
<gene>
    <name evidence="16" type="ORF">chiPu_0002762</name>
</gene>
<keyword evidence="9" id="KW-0325">Glycoprotein</keyword>
<comment type="subcellular location">
    <subcellularLocation>
        <location evidence="1">Cell membrane</location>
        <topology evidence="1">Multi-pass membrane protein</topology>
    </subcellularLocation>
</comment>
<feature type="transmembrane region" description="Helical" evidence="14">
    <location>
        <begin position="122"/>
        <end position="143"/>
    </location>
</feature>
<dbReference type="InterPro" id="IPR017452">
    <property type="entry name" value="GPCR_Rhodpsn_7TM"/>
</dbReference>
<feature type="transmembrane region" description="Helical" evidence="14">
    <location>
        <begin position="155"/>
        <end position="176"/>
    </location>
</feature>
<evidence type="ECO:0000256" key="13">
    <source>
        <dbReference type="RuleBase" id="RU000688"/>
    </source>
</evidence>
<keyword evidence="17" id="KW-1185">Reference proteome</keyword>
<dbReference type="STRING" id="137246.A0A401S1W1"/>
<evidence type="ECO:0000256" key="7">
    <source>
        <dbReference type="ARBA" id="ARBA00023157"/>
    </source>
</evidence>